<name>A0A841RP91_9BACI</name>
<dbReference type="EMBL" id="JACHON010000032">
    <property type="protein sequence ID" value="MBB6514339.1"/>
    <property type="molecule type" value="Genomic_DNA"/>
</dbReference>
<proteinExistence type="predicted"/>
<evidence type="ECO:0000313" key="2">
    <source>
        <dbReference type="Proteomes" id="UP000572212"/>
    </source>
</evidence>
<keyword evidence="2" id="KW-1185">Reference proteome</keyword>
<evidence type="ECO:0000313" key="1">
    <source>
        <dbReference type="EMBL" id="MBB6514339.1"/>
    </source>
</evidence>
<accession>A0A841RP91</accession>
<dbReference type="RefSeq" id="WP_184251155.1">
    <property type="nucleotide sequence ID" value="NZ_BAAACU010000031.1"/>
</dbReference>
<reference evidence="1 2" key="1">
    <citation type="submission" date="2020-08" db="EMBL/GenBank/DDBJ databases">
        <title>Genomic Encyclopedia of Type Strains, Phase IV (KMG-IV): sequencing the most valuable type-strain genomes for metagenomic binning, comparative biology and taxonomic classification.</title>
        <authorList>
            <person name="Goeker M."/>
        </authorList>
    </citation>
    <scope>NUCLEOTIDE SEQUENCE [LARGE SCALE GENOMIC DNA]</scope>
    <source>
        <strain evidence="1 2">DSM 11805</strain>
    </source>
</reference>
<sequence>MIYKFIETLWSEEFISTYYTDKFYIPAIHVEANTEDALFNEVLQMMNETTNFVPKITDLLPYTKGSNFSQLNYEIRTREVVKDLANGELSSQEAVEKMDAIQEDLINITR</sequence>
<dbReference type="AlphaFoldDB" id="A0A841RP91"/>
<comment type="caution">
    <text evidence="1">The sequence shown here is derived from an EMBL/GenBank/DDBJ whole genome shotgun (WGS) entry which is preliminary data.</text>
</comment>
<dbReference type="Proteomes" id="UP000572212">
    <property type="component" value="Unassembled WGS sequence"/>
</dbReference>
<protein>
    <submittedName>
        <fullName evidence="1">Uncharacterized protein</fullName>
    </submittedName>
</protein>
<organism evidence="1 2">
    <name type="scientific">Gracilibacillus halotolerans</name>
    <dbReference type="NCBI Taxonomy" id="74386"/>
    <lineage>
        <taxon>Bacteria</taxon>
        <taxon>Bacillati</taxon>
        <taxon>Bacillota</taxon>
        <taxon>Bacilli</taxon>
        <taxon>Bacillales</taxon>
        <taxon>Bacillaceae</taxon>
        <taxon>Gracilibacillus</taxon>
    </lineage>
</organism>
<gene>
    <name evidence="1" type="ORF">GGQ92_003163</name>
</gene>